<dbReference type="PROSITE" id="PS50012">
    <property type="entry name" value="RCC1_3"/>
    <property type="match status" value="3"/>
</dbReference>
<dbReference type="Gene3D" id="3.30.710.10">
    <property type="entry name" value="Potassium Channel Kv1.1, Chain A"/>
    <property type="match status" value="2"/>
</dbReference>
<dbReference type="Pfam" id="PF00651">
    <property type="entry name" value="BTB"/>
    <property type="match status" value="1"/>
</dbReference>
<evidence type="ECO:0000313" key="3">
    <source>
        <dbReference type="EMBL" id="KAJ5072641.1"/>
    </source>
</evidence>
<dbReference type="SUPFAM" id="SSF50985">
    <property type="entry name" value="RCC1/BLIP-II"/>
    <property type="match status" value="1"/>
</dbReference>
<dbReference type="OrthoDB" id="624345at2759"/>
<dbReference type="InterPro" id="IPR000210">
    <property type="entry name" value="BTB/POZ_dom"/>
</dbReference>
<dbReference type="CDD" id="cd18186">
    <property type="entry name" value="BTB_POZ_ZBTB_KLHL-like"/>
    <property type="match status" value="1"/>
</dbReference>
<sequence>MEYEESKYFFVSGMNGNNQLPLENVPAKDVVDFTKVTRFANTSVYKVACGYQNSLFLTEDNVLIQLGSYPNTFKLDDEIKTIKAGQNHFLALTTDGDVYSWLNNSDFELGHGDSSFRDKPTKIDSLKNVKKIYAGSDSSYFYFSNGDLYGCGYTLLTYTNLPWKRGEKPSLIQKNVKRFFTGIYSQQMLMIKDDNVLYVCGYNGYGHLGLGNHTTQKELKALPQFPGEEIINISCGYCHTLILMRKGEGQELYSAGYTKYTGLGNKGDVTNFELLLSYPDQQIQTMDSGSQFSLLKLKNNKILMFGLGSYGQFGQGNKEPIYVPVELKINEIKPYHNISIVCGSYSSFIKTKETKIEGLAQDLWNCYNSNEFCDEEFLSSDYKSCKFHRIILQARLKVSIEVIKNVLMDRSKQEIDIFMEWIYTGKVKDTLLLKEIFQQTEMDNFEQRIQDPKTDFLQNFHDLYFDENSKDFTIMVENRQIRAHKTILAARSELFKGMFLSVSDQSNQVHDYRNTPFYILEKLIQFFYTDRFDFNSFTTSEIDEIFELADFYQINPKSKIFKFKN</sequence>
<dbReference type="SMART" id="SM00225">
    <property type="entry name" value="BTB"/>
    <property type="match status" value="1"/>
</dbReference>
<feature type="repeat" description="RCC1" evidence="1">
    <location>
        <begin position="300"/>
        <end position="353"/>
    </location>
</feature>
<protein>
    <submittedName>
        <fullName evidence="3">Regulator of chromosome condensation</fullName>
    </submittedName>
</protein>
<comment type="caution">
    <text evidence="3">The sequence shown here is derived from an EMBL/GenBank/DDBJ whole genome shotgun (WGS) entry which is preliminary data.</text>
</comment>
<dbReference type="InterPro" id="IPR011333">
    <property type="entry name" value="SKP1/BTB/POZ_sf"/>
</dbReference>
<dbReference type="SUPFAM" id="SSF54695">
    <property type="entry name" value="POZ domain"/>
    <property type="match status" value="1"/>
</dbReference>
<dbReference type="PANTHER" id="PTHR45982:SF1">
    <property type="entry name" value="REGULATOR OF CHROMOSOME CONDENSATION"/>
    <property type="match status" value="1"/>
</dbReference>
<feature type="repeat" description="RCC1" evidence="1">
    <location>
        <begin position="96"/>
        <end position="145"/>
    </location>
</feature>
<evidence type="ECO:0000313" key="4">
    <source>
        <dbReference type="Proteomes" id="UP001149090"/>
    </source>
</evidence>
<dbReference type="Gene3D" id="2.130.10.30">
    <property type="entry name" value="Regulator of chromosome condensation 1/beta-lactamase-inhibitor protein II"/>
    <property type="match status" value="2"/>
</dbReference>
<evidence type="ECO:0000259" key="2">
    <source>
        <dbReference type="PROSITE" id="PS50097"/>
    </source>
</evidence>
<keyword evidence="4" id="KW-1185">Reference proteome</keyword>
<dbReference type="Pfam" id="PF13540">
    <property type="entry name" value="RCC1_2"/>
    <property type="match status" value="1"/>
</dbReference>
<feature type="repeat" description="RCC1" evidence="1">
    <location>
        <begin position="195"/>
        <end position="246"/>
    </location>
</feature>
<organism evidence="3 4">
    <name type="scientific">Anaeramoeba ignava</name>
    <name type="common">Anaerobic marine amoeba</name>
    <dbReference type="NCBI Taxonomy" id="1746090"/>
    <lineage>
        <taxon>Eukaryota</taxon>
        <taxon>Metamonada</taxon>
        <taxon>Anaeramoebidae</taxon>
        <taxon>Anaeramoeba</taxon>
    </lineage>
</organism>
<dbReference type="Proteomes" id="UP001149090">
    <property type="component" value="Unassembled WGS sequence"/>
</dbReference>
<reference evidence="3" key="1">
    <citation type="submission" date="2022-10" db="EMBL/GenBank/DDBJ databases">
        <title>Novel sulphate-reducing endosymbionts in the free-living metamonad Anaeramoeba.</title>
        <authorList>
            <person name="Jerlstrom-Hultqvist J."/>
            <person name="Cepicka I."/>
            <person name="Gallot-Lavallee L."/>
            <person name="Salas-Leiva D."/>
            <person name="Curtis B.A."/>
            <person name="Zahonova K."/>
            <person name="Pipaliya S."/>
            <person name="Dacks J."/>
            <person name="Roger A.J."/>
        </authorList>
    </citation>
    <scope>NUCLEOTIDE SEQUENCE</scope>
    <source>
        <strain evidence="3">BMAN</strain>
    </source>
</reference>
<feature type="domain" description="BTB" evidence="2">
    <location>
        <begin position="470"/>
        <end position="536"/>
    </location>
</feature>
<dbReference type="AlphaFoldDB" id="A0A9Q0RA55"/>
<accession>A0A9Q0RA55</accession>
<dbReference type="InterPro" id="IPR051553">
    <property type="entry name" value="Ran_GTPase-activating"/>
</dbReference>
<proteinExistence type="predicted"/>
<name>A0A9Q0RA55_ANAIG</name>
<evidence type="ECO:0000256" key="1">
    <source>
        <dbReference type="PROSITE-ProRule" id="PRU00235"/>
    </source>
</evidence>
<dbReference type="Pfam" id="PF00415">
    <property type="entry name" value="RCC1"/>
    <property type="match status" value="2"/>
</dbReference>
<dbReference type="PANTHER" id="PTHR45982">
    <property type="entry name" value="REGULATOR OF CHROMOSOME CONDENSATION"/>
    <property type="match status" value="1"/>
</dbReference>
<dbReference type="InterPro" id="IPR000408">
    <property type="entry name" value="Reg_chr_condens"/>
</dbReference>
<dbReference type="PROSITE" id="PS50097">
    <property type="entry name" value="BTB"/>
    <property type="match status" value="1"/>
</dbReference>
<dbReference type="InterPro" id="IPR009091">
    <property type="entry name" value="RCC1/BLIP-II"/>
</dbReference>
<gene>
    <name evidence="3" type="ORF">M0811_01656</name>
</gene>
<dbReference type="EMBL" id="JAPDFW010000081">
    <property type="protein sequence ID" value="KAJ5072641.1"/>
    <property type="molecule type" value="Genomic_DNA"/>
</dbReference>